<protein>
    <submittedName>
        <fullName evidence="2">SIS domain-containing protein</fullName>
    </submittedName>
</protein>
<dbReference type="Gene3D" id="3.40.50.10490">
    <property type="entry name" value="Glucose-6-phosphate isomerase like protein, domain 1"/>
    <property type="match status" value="1"/>
</dbReference>
<dbReference type="PANTHER" id="PTHR30390:SF7">
    <property type="entry name" value="PHOSPHOHEPTOSE ISOMERASE"/>
    <property type="match status" value="1"/>
</dbReference>
<dbReference type="AlphaFoldDB" id="A0A8H9M848"/>
<dbReference type="EMBL" id="BNAV01000001">
    <property type="protein sequence ID" value="GHF37838.1"/>
    <property type="molecule type" value="Genomic_DNA"/>
</dbReference>
<dbReference type="Pfam" id="PF13580">
    <property type="entry name" value="SIS_2"/>
    <property type="match status" value="1"/>
</dbReference>
<dbReference type="NCBIfam" id="NF002805">
    <property type="entry name" value="PRK02947.1"/>
    <property type="match status" value="1"/>
</dbReference>
<keyword evidence="3" id="KW-1185">Reference proteome</keyword>
<proteinExistence type="predicted"/>
<dbReference type="InterPro" id="IPR001347">
    <property type="entry name" value="SIS_dom"/>
</dbReference>
<reference evidence="2" key="2">
    <citation type="submission" date="2020-09" db="EMBL/GenBank/DDBJ databases">
        <authorList>
            <person name="Sun Q."/>
            <person name="Zhou Y."/>
        </authorList>
    </citation>
    <scope>NUCLEOTIDE SEQUENCE</scope>
    <source>
        <strain evidence="2">CGMCC 4.7679</strain>
    </source>
</reference>
<dbReference type="PANTHER" id="PTHR30390">
    <property type="entry name" value="SEDOHEPTULOSE 7-PHOSPHATE ISOMERASE / DNAA INITIATOR-ASSOCIATING FACTOR FOR REPLICATION INITIATION"/>
    <property type="match status" value="1"/>
</dbReference>
<dbReference type="InterPro" id="IPR046348">
    <property type="entry name" value="SIS_dom_sf"/>
</dbReference>
<gene>
    <name evidence="2" type="ORF">GCM10017566_08790</name>
</gene>
<evidence type="ECO:0000259" key="1">
    <source>
        <dbReference type="PROSITE" id="PS51464"/>
    </source>
</evidence>
<dbReference type="GO" id="GO:1901135">
    <property type="term" value="P:carbohydrate derivative metabolic process"/>
    <property type="evidence" value="ECO:0007669"/>
    <property type="project" value="InterPro"/>
</dbReference>
<dbReference type="GO" id="GO:0097367">
    <property type="term" value="F:carbohydrate derivative binding"/>
    <property type="evidence" value="ECO:0007669"/>
    <property type="project" value="InterPro"/>
</dbReference>
<accession>A0A8H9M848</accession>
<dbReference type="SUPFAM" id="SSF53697">
    <property type="entry name" value="SIS domain"/>
    <property type="match status" value="1"/>
</dbReference>
<dbReference type="InterPro" id="IPR050099">
    <property type="entry name" value="SIS_GmhA/DiaA_subfam"/>
</dbReference>
<dbReference type="Proteomes" id="UP000658656">
    <property type="component" value="Unassembled WGS sequence"/>
</dbReference>
<feature type="domain" description="SIS" evidence="1">
    <location>
        <begin position="45"/>
        <end position="219"/>
    </location>
</feature>
<dbReference type="OrthoDB" id="9805185at2"/>
<reference evidence="2" key="1">
    <citation type="journal article" date="2014" name="Int. J. Syst. Evol. Microbiol.">
        <title>Complete genome sequence of Corynebacterium casei LMG S-19264T (=DSM 44701T), isolated from a smear-ripened cheese.</title>
        <authorList>
            <consortium name="US DOE Joint Genome Institute (JGI-PGF)"/>
            <person name="Walter F."/>
            <person name="Albersmeier A."/>
            <person name="Kalinowski J."/>
            <person name="Ruckert C."/>
        </authorList>
    </citation>
    <scope>NUCLEOTIDE SEQUENCE</scope>
    <source>
        <strain evidence="2">CGMCC 4.7679</strain>
    </source>
</reference>
<dbReference type="PROSITE" id="PS51464">
    <property type="entry name" value="SIS"/>
    <property type="match status" value="1"/>
</dbReference>
<organism evidence="2 3">
    <name type="scientific">Amycolatopsis bartoniae</name>
    <dbReference type="NCBI Taxonomy" id="941986"/>
    <lineage>
        <taxon>Bacteria</taxon>
        <taxon>Bacillati</taxon>
        <taxon>Actinomycetota</taxon>
        <taxon>Actinomycetes</taxon>
        <taxon>Pseudonocardiales</taxon>
        <taxon>Pseudonocardiaceae</taxon>
        <taxon>Amycolatopsis</taxon>
    </lineage>
</organism>
<sequence>MPDSLPTAVIVPDRVSRVISDLVTDAVRAAETNNAEQVARAADLVVKTIRADGLVFTAGAGHSLAAVAETFYRAGGLACVYPLYHPQLLPLHGAQSSTSAERRGGLAAEVLAPAAPGPDDALVVFSTSGVNPYPVELARAARAAGAPVIAVSSRASVAAAPRRAGSTLIEEADVVLDTGVRPGDASFPPEEPRTAALSTILNAYLWNAVLAKVVTLVEDAPLWRSSNVQGGDEANAALFARYQPRVPALA</sequence>
<evidence type="ECO:0000313" key="2">
    <source>
        <dbReference type="EMBL" id="GHF37838.1"/>
    </source>
</evidence>
<comment type="caution">
    <text evidence="2">The sequence shown here is derived from an EMBL/GenBank/DDBJ whole genome shotgun (WGS) entry which is preliminary data.</text>
</comment>
<evidence type="ECO:0000313" key="3">
    <source>
        <dbReference type="Proteomes" id="UP000658656"/>
    </source>
</evidence>
<name>A0A8H9M848_9PSEU</name>